<sequence>MERALSGATISTIDSWPLVSYDGHSQADDMQVDVFDADLHHGDEFVGQGYELEDVNEGPGNSFPCLPLEFPCYSPQETQTFNELDSLRLFAGTIGLSKKEIEGVARNAADQADGVVNSQQLPVIFFISSIAIQESLSNLGRDASFYEGIREVLLEQLNQIFRGVYPSEKAHTMLFEAALQIQVREDLSVCYDESYRALVDTLADLKEELEAESRWREEHTAVEKAGGSGLSGAEKEKFVCRKCPDKGFGRSADLERHNKQVHTSDDKKAKYICDYRKCLRHKQPFFRQDHFRDHLREFHKEDLPRRGVKPDSKWWKGRALRAIFGGWWRCNRCLAHRVDIRRDGYVCPGCGNHCELERQKYRETHSNR</sequence>
<dbReference type="EMBL" id="JAUKUA010000006">
    <property type="protein sequence ID" value="KAK0707589.1"/>
    <property type="molecule type" value="Genomic_DNA"/>
</dbReference>
<dbReference type="Gene3D" id="3.30.160.60">
    <property type="entry name" value="Classic Zinc Finger"/>
    <property type="match status" value="1"/>
</dbReference>
<evidence type="ECO:0000313" key="4">
    <source>
        <dbReference type="Proteomes" id="UP001172102"/>
    </source>
</evidence>
<gene>
    <name evidence="3" type="ORF">B0H67DRAFT_647759</name>
</gene>
<evidence type="ECO:0000313" key="3">
    <source>
        <dbReference type="EMBL" id="KAK0707589.1"/>
    </source>
</evidence>
<dbReference type="Proteomes" id="UP001172102">
    <property type="component" value="Unassembled WGS sequence"/>
</dbReference>
<dbReference type="GO" id="GO:0008270">
    <property type="term" value="F:zinc ion binding"/>
    <property type="evidence" value="ECO:0007669"/>
    <property type="project" value="UniProtKB-KW"/>
</dbReference>
<feature type="domain" description="C2H2-type" evidence="2">
    <location>
        <begin position="238"/>
        <end position="267"/>
    </location>
</feature>
<dbReference type="PROSITE" id="PS50157">
    <property type="entry name" value="ZINC_FINGER_C2H2_2"/>
    <property type="match status" value="1"/>
</dbReference>
<proteinExistence type="predicted"/>
<evidence type="ECO:0000259" key="2">
    <source>
        <dbReference type="PROSITE" id="PS50157"/>
    </source>
</evidence>
<dbReference type="AlphaFoldDB" id="A0AA40A1Z3"/>
<comment type="caution">
    <text evidence="3">The sequence shown here is derived from an EMBL/GenBank/DDBJ whole genome shotgun (WGS) entry which is preliminary data.</text>
</comment>
<accession>A0AA40A1Z3</accession>
<keyword evidence="1" id="KW-0862">Zinc</keyword>
<organism evidence="3 4">
    <name type="scientific">Lasiosphaeris hirsuta</name>
    <dbReference type="NCBI Taxonomy" id="260670"/>
    <lineage>
        <taxon>Eukaryota</taxon>
        <taxon>Fungi</taxon>
        <taxon>Dikarya</taxon>
        <taxon>Ascomycota</taxon>
        <taxon>Pezizomycotina</taxon>
        <taxon>Sordariomycetes</taxon>
        <taxon>Sordariomycetidae</taxon>
        <taxon>Sordariales</taxon>
        <taxon>Lasiosphaeriaceae</taxon>
        <taxon>Lasiosphaeris</taxon>
    </lineage>
</organism>
<evidence type="ECO:0000256" key="1">
    <source>
        <dbReference type="PROSITE-ProRule" id="PRU00042"/>
    </source>
</evidence>
<keyword evidence="1" id="KW-0863">Zinc-finger</keyword>
<name>A0AA40A1Z3_9PEZI</name>
<protein>
    <recommendedName>
        <fullName evidence="2">C2H2-type domain-containing protein</fullName>
    </recommendedName>
</protein>
<keyword evidence="4" id="KW-1185">Reference proteome</keyword>
<keyword evidence="1" id="KW-0479">Metal-binding</keyword>
<reference evidence="3" key="1">
    <citation type="submission" date="2023-06" db="EMBL/GenBank/DDBJ databases">
        <title>Genome-scale phylogeny and comparative genomics of the fungal order Sordariales.</title>
        <authorList>
            <consortium name="Lawrence Berkeley National Laboratory"/>
            <person name="Hensen N."/>
            <person name="Bonometti L."/>
            <person name="Westerberg I."/>
            <person name="Brannstrom I.O."/>
            <person name="Guillou S."/>
            <person name="Cros-Aarteil S."/>
            <person name="Calhoun S."/>
            <person name="Haridas S."/>
            <person name="Kuo A."/>
            <person name="Mondo S."/>
            <person name="Pangilinan J."/>
            <person name="Riley R."/>
            <person name="Labutti K."/>
            <person name="Andreopoulos B."/>
            <person name="Lipzen A."/>
            <person name="Chen C."/>
            <person name="Yanf M."/>
            <person name="Daum C."/>
            <person name="Ng V."/>
            <person name="Clum A."/>
            <person name="Steindorff A."/>
            <person name="Ohm R."/>
            <person name="Martin F."/>
            <person name="Silar P."/>
            <person name="Natvig D."/>
            <person name="Lalanne C."/>
            <person name="Gautier V."/>
            <person name="Ament-Velasquez S.L."/>
            <person name="Kruys A."/>
            <person name="Hutchinson M.I."/>
            <person name="Powell A.J."/>
            <person name="Barry K."/>
            <person name="Miller A.N."/>
            <person name="Grigoriev I.V."/>
            <person name="Debuchy R."/>
            <person name="Gladieux P."/>
            <person name="Thoren M.H."/>
            <person name="Johannesson H."/>
        </authorList>
    </citation>
    <scope>NUCLEOTIDE SEQUENCE</scope>
    <source>
        <strain evidence="3">SMH4607-1</strain>
    </source>
</reference>
<dbReference type="InterPro" id="IPR013087">
    <property type="entry name" value="Znf_C2H2_type"/>
</dbReference>